<name>A0A2J6PW94_9HELO</name>
<sequence length="279" mass="31643">VRVITHNIRYATQSPFKGEELWPVRCPLLCSALVFNANTPETFICLQEVLHSQLQDVHHALNKSTLAPNQDSWSYIGVGRDDGKTAGEYSPIFFRKDIWHLKHWETRWLSETPTIPSKGFDASSIRIVTIGHFVHVKTGYRVLVLSTHLDDQGRQSRRESAKIILDAIQSSTILDDVATVLLGGDFNSPPDDEAYQIMTSKDSIMEEVGSEISKENHYGNWDTFTSFGYVDNKPSRIDFIFCRKGDQVTYQTYAVLANRFDDGIYHSDHRACVADLVLT</sequence>
<feature type="non-terminal residue" evidence="2">
    <location>
        <position position="1"/>
    </location>
</feature>
<evidence type="ECO:0000259" key="1">
    <source>
        <dbReference type="Pfam" id="PF03372"/>
    </source>
</evidence>
<dbReference type="InterPro" id="IPR036691">
    <property type="entry name" value="Endo/exonu/phosph_ase_sf"/>
</dbReference>
<dbReference type="PANTHER" id="PTHR12121:SF36">
    <property type="entry name" value="ENDONUCLEASE_EXONUCLEASE_PHOSPHATASE DOMAIN-CONTAINING PROTEIN"/>
    <property type="match status" value="1"/>
</dbReference>
<evidence type="ECO:0000313" key="3">
    <source>
        <dbReference type="Proteomes" id="UP000235672"/>
    </source>
</evidence>
<dbReference type="InterPro" id="IPR050410">
    <property type="entry name" value="CCR4/nocturin_mRNA_transcr"/>
</dbReference>
<organism evidence="2 3">
    <name type="scientific">Hyaloscypha hepaticicola</name>
    <dbReference type="NCBI Taxonomy" id="2082293"/>
    <lineage>
        <taxon>Eukaryota</taxon>
        <taxon>Fungi</taxon>
        <taxon>Dikarya</taxon>
        <taxon>Ascomycota</taxon>
        <taxon>Pezizomycotina</taxon>
        <taxon>Leotiomycetes</taxon>
        <taxon>Helotiales</taxon>
        <taxon>Hyaloscyphaceae</taxon>
        <taxon>Hyaloscypha</taxon>
    </lineage>
</organism>
<protein>
    <submittedName>
        <fullName evidence="2">Endonuclease/exonuclease/phosphatase family protein-like protein</fullName>
    </submittedName>
</protein>
<dbReference type="PANTHER" id="PTHR12121">
    <property type="entry name" value="CARBON CATABOLITE REPRESSOR PROTEIN 4"/>
    <property type="match status" value="1"/>
</dbReference>
<dbReference type="SUPFAM" id="SSF56219">
    <property type="entry name" value="DNase I-like"/>
    <property type="match status" value="1"/>
</dbReference>
<keyword evidence="2" id="KW-0269">Exonuclease</keyword>
<dbReference type="AlphaFoldDB" id="A0A2J6PW94"/>
<keyword evidence="2" id="KW-0255">Endonuclease</keyword>
<reference evidence="2 3" key="1">
    <citation type="submission" date="2016-05" db="EMBL/GenBank/DDBJ databases">
        <title>A degradative enzymes factory behind the ericoid mycorrhizal symbiosis.</title>
        <authorList>
            <consortium name="DOE Joint Genome Institute"/>
            <person name="Martino E."/>
            <person name="Morin E."/>
            <person name="Grelet G."/>
            <person name="Kuo A."/>
            <person name="Kohler A."/>
            <person name="Daghino S."/>
            <person name="Barry K."/>
            <person name="Choi C."/>
            <person name="Cichocki N."/>
            <person name="Clum A."/>
            <person name="Copeland A."/>
            <person name="Hainaut M."/>
            <person name="Haridas S."/>
            <person name="Labutti K."/>
            <person name="Lindquist E."/>
            <person name="Lipzen A."/>
            <person name="Khouja H.-R."/>
            <person name="Murat C."/>
            <person name="Ohm R."/>
            <person name="Olson A."/>
            <person name="Spatafora J."/>
            <person name="Veneault-Fourrey C."/>
            <person name="Henrissat B."/>
            <person name="Grigoriev I."/>
            <person name="Martin F."/>
            <person name="Perotto S."/>
        </authorList>
    </citation>
    <scope>NUCLEOTIDE SEQUENCE [LARGE SCALE GENOMIC DNA]</scope>
    <source>
        <strain evidence="2 3">UAMH 7357</strain>
    </source>
</reference>
<gene>
    <name evidence="2" type="ORF">NA56DRAFT_537860</name>
</gene>
<feature type="non-terminal residue" evidence="2">
    <location>
        <position position="279"/>
    </location>
</feature>
<dbReference type="STRING" id="1745343.A0A2J6PW94"/>
<accession>A0A2J6PW94</accession>
<dbReference type="CDD" id="cd09083">
    <property type="entry name" value="EEP-1"/>
    <property type="match status" value="1"/>
</dbReference>
<dbReference type="EMBL" id="KZ613495">
    <property type="protein sequence ID" value="PMD18308.1"/>
    <property type="molecule type" value="Genomic_DNA"/>
</dbReference>
<dbReference type="InterPro" id="IPR005135">
    <property type="entry name" value="Endo/exonuclease/phosphatase"/>
</dbReference>
<dbReference type="Proteomes" id="UP000235672">
    <property type="component" value="Unassembled WGS sequence"/>
</dbReference>
<dbReference type="GO" id="GO:0000175">
    <property type="term" value="F:3'-5'-RNA exonuclease activity"/>
    <property type="evidence" value="ECO:0007669"/>
    <property type="project" value="TreeGrafter"/>
</dbReference>
<evidence type="ECO:0000313" key="2">
    <source>
        <dbReference type="EMBL" id="PMD18308.1"/>
    </source>
</evidence>
<dbReference type="OrthoDB" id="276515at2759"/>
<dbReference type="Pfam" id="PF03372">
    <property type="entry name" value="Exo_endo_phos"/>
    <property type="match status" value="1"/>
</dbReference>
<keyword evidence="3" id="KW-1185">Reference proteome</keyword>
<dbReference type="GO" id="GO:0004519">
    <property type="term" value="F:endonuclease activity"/>
    <property type="evidence" value="ECO:0007669"/>
    <property type="project" value="UniProtKB-KW"/>
</dbReference>
<keyword evidence="2" id="KW-0378">Hydrolase</keyword>
<feature type="domain" description="Endonuclease/exonuclease/phosphatase" evidence="1">
    <location>
        <begin position="43"/>
        <end position="253"/>
    </location>
</feature>
<keyword evidence="2" id="KW-0540">Nuclease</keyword>
<proteinExistence type="predicted"/>
<dbReference type="Gene3D" id="3.60.10.10">
    <property type="entry name" value="Endonuclease/exonuclease/phosphatase"/>
    <property type="match status" value="1"/>
</dbReference>